<feature type="domain" description="HPt" evidence="20">
    <location>
        <begin position="677"/>
        <end position="773"/>
    </location>
</feature>
<organism evidence="21 22">
    <name type="scientific">Vibrio astriarenae</name>
    <dbReference type="NCBI Taxonomy" id="1481923"/>
    <lineage>
        <taxon>Bacteria</taxon>
        <taxon>Pseudomonadati</taxon>
        <taxon>Pseudomonadota</taxon>
        <taxon>Gammaproteobacteria</taxon>
        <taxon>Vibrionales</taxon>
        <taxon>Vibrionaceae</taxon>
        <taxon>Vibrio</taxon>
    </lineage>
</organism>
<dbReference type="SMART" id="SM00448">
    <property type="entry name" value="REC"/>
    <property type="match status" value="1"/>
</dbReference>
<dbReference type="PANTHER" id="PTHR43047:SF78">
    <property type="entry name" value="SENSORY_REGULATORY PROTEIN RPFC"/>
    <property type="match status" value="1"/>
</dbReference>
<dbReference type="InterPro" id="IPR003661">
    <property type="entry name" value="HisK_dim/P_dom"/>
</dbReference>
<keyword evidence="10" id="KW-0378">Hydrolase</keyword>
<dbReference type="PANTHER" id="PTHR43047">
    <property type="entry name" value="TWO-COMPONENT HISTIDINE PROTEIN KINASE"/>
    <property type="match status" value="1"/>
</dbReference>
<dbReference type="EMBL" id="CP047476">
    <property type="protein sequence ID" value="QIA65110.1"/>
    <property type="molecule type" value="Genomic_DNA"/>
</dbReference>
<dbReference type="PRINTS" id="PR00344">
    <property type="entry name" value="BCTRLSENSOR"/>
</dbReference>
<dbReference type="InterPro" id="IPR036097">
    <property type="entry name" value="HisK_dim/P_sf"/>
</dbReference>
<dbReference type="Pfam" id="PF01627">
    <property type="entry name" value="Hpt"/>
    <property type="match status" value="1"/>
</dbReference>
<keyword evidence="22" id="KW-1185">Reference proteome</keyword>
<evidence type="ECO:0000256" key="3">
    <source>
        <dbReference type="ARBA" id="ARBA00012438"/>
    </source>
</evidence>
<dbReference type="AlphaFoldDB" id="A0A7Z2T6C9"/>
<dbReference type="CDD" id="cd16922">
    <property type="entry name" value="HATPase_EvgS-ArcB-TorS-like"/>
    <property type="match status" value="1"/>
</dbReference>
<dbReference type="Pfam" id="PF02518">
    <property type="entry name" value="HATPase_c"/>
    <property type="match status" value="1"/>
</dbReference>
<gene>
    <name evidence="21" type="ORF">GT360_16245</name>
</gene>
<dbReference type="GO" id="GO:0000155">
    <property type="term" value="F:phosphorelay sensor kinase activity"/>
    <property type="evidence" value="ECO:0007669"/>
    <property type="project" value="InterPro"/>
</dbReference>
<dbReference type="PROSITE" id="PS50894">
    <property type="entry name" value="HPT"/>
    <property type="match status" value="1"/>
</dbReference>
<keyword evidence="14 17" id="KW-0472">Membrane</keyword>
<dbReference type="Gene3D" id="3.30.565.10">
    <property type="entry name" value="Histidine kinase-like ATPase, C-terminal domain"/>
    <property type="match status" value="1"/>
</dbReference>
<dbReference type="SUPFAM" id="SSF55874">
    <property type="entry name" value="ATPase domain of HSP90 chaperone/DNA topoisomerase II/histidine kinase"/>
    <property type="match status" value="1"/>
</dbReference>
<proteinExistence type="predicted"/>
<dbReference type="Pfam" id="PF00512">
    <property type="entry name" value="HisKA"/>
    <property type="match status" value="1"/>
</dbReference>
<evidence type="ECO:0000256" key="1">
    <source>
        <dbReference type="ARBA" id="ARBA00000085"/>
    </source>
</evidence>
<keyword evidence="4" id="KW-1003">Cell membrane</keyword>
<feature type="transmembrane region" description="Helical" evidence="17">
    <location>
        <begin position="6"/>
        <end position="26"/>
    </location>
</feature>
<dbReference type="FunFam" id="3.30.565.10:FF:000010">
    <property type="entry name" value="Sensor histidine kinase RcsC"/>
    <property type="match status" value="1"/>
</dbReference>
<evidence type="ECO:0000256" key="12">
    <source>
        <dbReference type="ARBA" id="ARBA00022989"/>
    </source>
</evidence>
<reference evidence="21 22" key="1">
    <citation type="submission" date="2020-01" db="EMBL/GenBank/DDBJ databases">
        <title>Whole genome and functional gene identification of agarase of Vibrio HN897.</title>
        <authorList>
            <person name="Liu Y."/>
            <person name="Zhao Z."/>
        </authorList>
    </citation>
    <scope>NUCLEOTIDE SEQUENCE [LARGE SCALE GENOMIC DNA]</scope>
    <source>
        <strain evidence="21 22">HN897</strain>
    </source>
</reference>
<dbReference type="InterPro" id="IPR011006">
    <property type="entry name" value="CheY-like_superfamily"/>
</dbReference>
<dbReference type="Gene3D" id="1.20.120.160">
    <property type="entry name" value="HPT domain"/>
    <property type="match status" value="1"/>
</dbReference>
<evidence type="ECO:0000256" key="16">
    <source>
        <dbReference type="PROSITE-ProRule" id="PRU00169"/>
    </source>
</evidence>
<evidence type="ECO:0000313" key="22">
    <source>
        <dbReference type="Proteomes" id="UP000464262"/>
    </source>
</evidence>
<dbReference type="SMART" id="SM00388">
    <property type="entry name" value="HisKA"/>
    <property type="match status" value="1"/>
</dbReference>
<dbReference type="KEGG" id="vas:GT360_16245"/>
<evidence type="ECO:0000256" key="10">
    <source>
        <dbReference type="ARBA" id="ARBA00022801"/>
    </source>
</evidence>
<feature type="modified residue" description="4-aspartylphosphate" evidence="16">
    <location>
        <position position="568"/>
    </location>
</feature>
<dbReference type="CDD" id="cd00082">
    <property type="entry name" value="HisKA"/>
    <property type="match status" value="1"/>
</dbReference>
<dbReference type="Gene3D" id="1.10.287.130">
    <property type="match status" value="1"/>
</dbReference>
<dbReference type="GO" id="GO:0005886">
    <property type="term" value="C:plasma membrane"/>
    <property type="evidence" value="ECO:0007669"/>
    <property type="project" value="UniProtKB-SubCell"/>
</dbReference>
<keyword evidence="12 17" id="KW-1133">Transmembrane helix</keyword>
<keyword evidence="8 17" id="KW-0812">Transmembrane</keyword>
<evidence type="ECO:0000256" key="11">
    <source>
        <dbReference type="ARBA" id="ARBA00022840"/>
    </source>
</evidence>
<evidence type="ECO:0000256" key="6">
    <source>
        <dbReference type="ARBA" id="ARBA00022553"/>
    </source>
</evidence>
<accession>A0A7Z2T6C9</accession>
<keyword evidence="7" id="KW-0808">Transferase</keyword>
<protein>
    <recommendedName>
        <fullName evidence="3">histidine kinase</fullName>
        <ecNumber evidence="3">2.7.13.3</ecNumber>
    </recommendedName>
</protein>
<evidence type="ECO:0000256" key="9">
    <source>
        <dbReference type="ARBA" id="ARBA00022777"/>
    </source>
</evidence>
<keyword evidence="5" id="KW-0997">Cell inner membrane</keyword>
<dbReference type="Gene3D" id="3.40.50.2300">
    <property type="match status" value="1"/>
</dbReference>
<evidence type="ECO:0000256" key="5">
    <source>
        <dbReference type="ARBA" id="ARBA00022519"/>
    </source>
</evidence>
<sequence length="783" mass="86935">MNKFYLSIGALLATMIVTLSLLWLHYVEHKSISHYRELVSHLGHDIVEIRDEITLSSINGLDAPYQLNRQLVSIEREVHKIEKLYKDNKLEGVFFHQLDINNALTDFHDSALEVTDALDHIVGVIVARNSVLSSIQAKTVQGSSHEASKGVAVEHILASFDSSSSVSPDLERLSLTFSGLVEQEKLLFSIVLSGTNVGFVEHAEHILTDLTTVVRDRVAALLFVSILLVFSILGLMGWHRAKELKRNSIAYQESVEKAEQASNSKSLFLATMSHELRTPMNGVLGVAQLIKEQTTELETKKNAQTIINSGEHLVTLLNDLLDFSKMEQDKLKLEAVAFGVSNVVDSIESALKPLALNKQIDLNIVNQVPENVELIGDAARLRQILFNLIGNGIKFTEHGQVDLNIQYVMHQKHNLEIKVTDTGVGIERDKLDRIFNAFEQAELSTTRKFGGTGLGLSIVKQLVDLMGGSVDVFSQPDVGTEFTIKLSMPVQILKSELEFEDLDTGKETSVKPDSSTGLHVLVVEDNNVSALFFKSFCETEGYQVTHVYDGSEAIDFLKGNHVDLIVMDNHMPKMNGVEAIRQIRQGLKLKTCIFACTGDVFKEAHDEFIAAGANFVLTKPLQLDSLRRAIARHTSVIMGDYPKESNVVSLTRSPIESLPLTEEEISTSELLNGDTLEEEMKTDLLKTFVEEIEQNVEKLIEAYRSESTGSLFNVLHSIKGITAEFGLSDVSHRAEKCEVVSRGGTIPPMEELQLLVNLLLVNIHQAERILERNVAVEAQKESL</sequence>
<dbReference type="SMART" id="SM00387">
    <property type="entry name" value="HATPase_c"/>
    <property type="match status" value="1"/>
</dbReference>
<evidence type="ECO:0000313" key="21">
    <source>
        <dbReference type="EMBL" id="QIA65110.1"/>
    </source>
</evidence>
<evidence type="ECO:0000259" key="20">
    <source>
        <dbReference type="PROSITE" id="PS50894"/>
    </source>
</evidence>
<evidence type="ECO:0000256" key="2">
    <source>
        <dbReference type="ARBA" id="ARBA00004429"/>
    </source>
</evidence>
<comment type="catalytic activity">
    <reaction evidence="1">
        <text>ATP + protein L-histidine = ADP + protein N-phospho-L-histidine.</text>
        <dbReference type="EC" id="2.7.13.3"/>
    </reaction>
</comment>
<feature type="transmembrane region" description="Helical" evidence="17">
    <location>
        <begin position="218"/>
        <end position="238"/>
    </location>
</feature>
<dbReference type="GO" id="GO:0016787">
    <property type="term" value="F:hydrolase activity"/>
    <property type="evidence" value="ECO:0007669"/>
    <property type="project" value="UniProtKB-KW"/>
</dbReference>
<dbReference type="RefSeq" id="WP_164650010.1">
    <property type="nucleotide sequence ID" value="NZ_CP047476.1"/>
</dbReference>
<feature type="domain" description="Response regulatory" evidence="19">
    <location>
        <begin position="519"/>
        <end position="634"/>
    </location>
</feature>
<feature type="domain" description="Histidine kinase" evidence="18">
    <location>
        <begin position="271"/>
        <end position="490"/>
    </location>
</feature>
<dbReference type="InterPro" id="IPR001789">
    <property type="entry name" value="Sig_transdc_resp-reg_receiver"/>
</dbReference>
<keyword evidence="6 16" id="KW-0597">Phosphoprotein</keyword>
<dbReference type="InterPro" id="IPR003594">
    <property type="entry name" value="HATPase_dom"/>
</dbReference>
<evidence type="ECO:0000256" key="13">
    <source>
        <dbReference type="ARBA" id="ARBA00023012"/>
    </source>
</evidence>
<evidence type="ECO:0000256" key="7">
    <source>
        <dbReference type="ARBA" id="ARBA00022679"/>
    </source>
</evidence>
<name>A0A7Z2T6C9_9VIBR</name>
<dbReference type="Pfam" id="PF00072">
    <property type="entry name" value="Response_reg"/>
    <property type="match status" value="1"/>
</dbReference>
<dbReference type="SUPFAM" id="SSF52172">
    <property type="entry name" value="CheY-like"/>
    <property type="match status" value="1"/>
</dbReference>
<dbReference type="PROSITE" id="PS50109">
    <property type="entry name" value="HIS_KIN"/>
    <property type="match status" value="1"/>
</dbReference>
<evidence type="ECO:0000256" key="17">
    <source>
        <dbReference type="SAM" id="Phobius"/>
    </source>
</evidence>
<dbReference type="InterPro" id="IPR005467">
    <property type="entry name" value="His_kinase_dom"/>
</dbReference>
<keyword evidence="11" id="KW-0067">ATP-binding</keyword>
<dbReference type="SUPFAM" id="SSF47226">
    <property type="entry name" value="Histidine-containing phosphotransfer domain, HPT domain"/>
    <property type="match status" value="1"/>
</dbReference>
<keyword evidence="9" id="KW-0418">Kinase</keyword>
<dbReference type="EC" id="2.7.13.3" evidence="3"/>
<evidence type="ECO:0000256" key="4">
    <source>
        <dbReference type="ARBA" id="ARBA00022475"/>
    </source>
</evidence>
<dbReference type="InterPro" id="IPR004358">
    <property type="entry name" value="Sig_transdc_His_kin-like_C"/>
</dbReference>
<dbReference type="PROSITE" id="PS50110">
    <property type="entry name" value="RESPONSE_REGULATORY"/>
    <property type="match status" value="1"/>
</dbReference>
<evidence type="ECO:0000259" key="19">
    <source>
        <dbReference type="PROSITE" id="PS50110"/>
    </source>
</evidence>
<dbReference type="CDD" id="cd17546">
    <property type="entry name" value="REC_hyHK_CKI1_RcsC-like"/>
    <property type="match status" value="1"/>
</dbReference>
<dbReference type="InterPro" id="IPR036641">
    <property type="entry name" value="HPT_dom_sf"/>
</dbReference>
<evidence type="ECO:0000256" key="15">
    <source>
        <dbReference type="PROSITE-ProRule" id="PRU00110"/>
    </source>
</evidence>
<comment type="subcellular location">
    <subcellularLocation>
        <location evidence="2">Cell inner membrane</location>
        <topology evidence="2">Multi-pass membrane protein</topology>
    </subcellularLocation>
</comment>
<evidence type="ECO:0000259" key="18">
    <source>
        <dbReference type="PROSITE" id="PS50109"/>
    </source>
</evidence>
<dbReference type="SUPFAM" id="SSF47384">
    <property type="entry name" value="Homodimeric domain of signal transducing histidine kinase"/>
    <property type="match status" value="1"/>
</dbReference>
<feature type="modified residue" description="Phosphohistidine" evidence="15">
    <location>
        <position position="716"/>
    </location>
</feature>
<dbReference type="Proteomes" id="UP000464262">
    <property type="component" value="Chromosome 2"/>
</dbReference>
<evidence type="ECO:0000256" key="14">
    <source>
        <dbReference type="ARBA" id="ARBA00023136"/>
    </source>
</evidence>
<keyword evidence="13" id="KW-0902">Two-component regulatory system</keyword>
<keyword evidence="11" id="KW-0547">Nucleotide-binding</keyword>
<dbReference type="InterPro" id="IPR036890">
    <property type="entry name" value="HATPase_C_sf"/>
</dbReference>
<evidence type="ECO:0000256" key="8">
    <source>
        <dbReference type="ARBA" id="ARBA00022692"/>
    </source>
</evidence>
<dbReference type="InterPro" id="IPR008207">
    <property type="entry name" value="Sig_transdc_His_kin_Hpt_dom"/>
</dbReference>